<dbReference type="GO" id="GO:0071978">
    <property type="term" value="P:bacterial-type flagellum-dependent swarming motility"/>
    <property type="evidence" value="ECO:0007669"/>
    <property type="project" value="TreeGrafter"/>
</dbReference>
<dbReference type="GO" id="GO:0009425">
    <property type="term" value="C:bacterial-type flagellum basal body"/>
    <property type="evidence" value="ECO:0007669"/>
    <property type="project" value="UniProtKB-SubCell"/>
</dbReference>
<dbReference type="InterPro" id="IPR037058">
    <property type="entry name" value="Falgellar_hook_FlgE_sf"/>
</dbReference>
<evidence type="ECO:0000256" key="1">
    <source>
        <dbReference type="ARBA" id="ARBA00004117"/>
    </source>
</evidence>
<evidence type="ECO:0000259" key="6">
    <source>
        <dbReference type="Pfam" id="PF06429"/>
    </source>
</evidence>
<dbReference type="STRING" id="1795632.TH606_08470"/>
<dbReference type="InterPro" id="IPR020013">
    <property type="entry name" value="Flagellar_FlgE/F/G"/>
</dbReference>
<dbReference type="NCBIfam" id="TIGR03506">
    <property type="entry name" value="FlgEFG_subfam"/>
    <property type="match status" value="1"/>
</dbReference>
<keyword evidence="4 5" id="KW-0975">Bacterial flagellum</keyword>
<dbReference type="OrthoDB" id="8578401at2"/>
<feature type="domain" description="Flagellar hook protein FlgE D2" evidence="7">
    <location>
        <begin position="189"/>
        <end position="350"/>
    </location>
</feature>
<proteinExistence type="inferred from homology"/>
<dbReference type="Gene3D" id="2.60.98.20">
    <property type="entry name" value="Flagellar hook protein FlgE"/>
    <property type="match status" value="1"/>
</dbReference>
<evidence type="ECO:0000256" key="5">
    <source>
        <dbReference type="RuleBase" id="RU362116"/>
    </source>
</evidence>
<comment type="caution">
    <text evidence="9">The sequence shown here is derived from an EMBL/GenBank/DDBJ whole genome shotgun (WGS) entry which is preliminary data.</text>
</comment>
<gene>
    <name evidence="9" type="ORF">TH606_08470</name>
</gene>
<dbReference type="SUPFAM" id="SSF117143">
    <property type="entry name" value="Flagellar hook protein flgE"/>
    <property type="match status" value="1"/>
</dbReference>
<keyword evidence="10" id="KW-1185">Reference proteome</keyword>
<evidence type="ECO:0000313" key="10">
    <source>
        <dbReference type="Proteomes" id="UP000076964"/>
    </source>
</evidence>
<dbReference type="Proteomes" id="UP000076964">
    <property type="component" value="Unassembled WGS sequence"/>
</dbReference>
<accession>A0A177E5B7</accession>
<protein>
    <recommendedName>
        <fullName evidence="3 5">Flagellar hook protein FlgE</fullName>
    </recommendedName>
</protein>
<dbReference type="InterPro" id="IPR010930">
    <property type="entry name" value="Flg_bb/hook_C_dom"/>
</dbReference>
<dbReference type="GO" id="GO:0005829">
    <property type="term" value="C:cytosol"/>
    <property type="evidence" value="ECO:0007669"/>
    <property type="project" value="TreeGrafter"/>
</dbReference>
<dbReference type="InterPro" id="IPR053967">
    <property type="entry name" value="LlgE_F_G-like_D1"/>
</dbReference>
<evidence type="ECO:0000256" key="3">
    <source>
        <dbReference type="ARBA" id="ARBA00019015"/>
    </source>
</evidence>
<reference evidence="9 10" key="1">
    <citation type="submission" date="2016-02" db="EMBL/GenBank/DDBJ databases">
        <title>Draft genome sequence of Thermodesulfatator sp. S606.</title>
        <authorList>
            <person name="Lai Q."/>
            <person name="Cao J."/>
            <person name="Dupont S."/>
            <person name="Shao Z."/>
            <person name="Jebbar M."/>
            <person name="Alain K."/>
        </authorList>
    </citation>
    <scope>NUCLEOTIDE SEQUENCE [LARGE SCALE GENOMIC DNA]</scope>
    <source>
        <strain evidence="9 10">S606</strain>
    </source>
</reference>
<feature type="domain" description="Flagellar basal-body/hook protein C-terminal" evidence="6">
    <location>
        <begin position="424"/>
        <end position="463"/>
    </location>
</feature>
<dbReference type="PANTHER" id="PTHR30435:SF1">
    <property type="entry name" value="FLAGELLAR HOOK PROTEIN FLGE"/>
    <property type="match status" value="1"/>
</dbReference>
<feature type="domain" description="Flagellar hook protein FlgE/F/G-like D1" evidence="8">
    <location>
        <begin position="88"/>
        <end position="156"/>
    </location>
</feature>
<evidence type="ECO:0000259" key="7">
    <source>
        <dbReference type="Pfam" id="PF07559"/>
    </source>
</evidence>
<sequence>MGLFGSIYVGKSGVSTMSHGIGVTADNLANLESTGFRANRALFEDMFGNVNTQAPPYNEKGLGSRVKDIEVLYHEGPIKQTESPSDLAISGKGFFVVSDGKELFYTRDGQFIPRKLENGNLRLSLPTGYDLLGWNIPQGVDPESVTEGVLTPIEIPSYLDGQSSSKIVLQMNFDTSKPSEETESSLFDNWDANNDPPLSEENYDFKTQLPVYDSLGNLHNLSLYVDTTTEPRVFEFLVAMDPSQDPRGQGQYAGALFTGKIRFGSLGELEGLEDLELITDVNGTRTPLNNFSEEGFPLFTVNFGSQSQEIALDFGVKFNSQTNSWERLDDHASTAFASPYAVLNQNIDGYPPGFFKNLAVSEKGIVQVTYTNNQEFSVARVPIALFGSPDELERAGGNLFKAIGGAEPEIFPPGKDSPGAIFGGALEGSNVDVANEMVRLITLQRAFQSNARIITTADQMLEDFLRQV</sequence>
<dbReference type="PROSITE" id="PS00588">
    <property type="entry name" value="FLAGELLA_BB_ROD"/>
    <property type="match status" value="1"/>
</dbReference>
<dbReference type="Pfam" id="PF22692">
    <property type="entry name" value="LlgE_F_G_D1"/>
    <property type="match status" value="1"/>
</dbReference>
<dbReference type="Pfam" id="PF07559">
    <property type="entry name" value="FlgE_D2"/>
    <property type="match status" value="1"/>
</dbReference>
<comment type="similarity">
    <text evidence="2 5">Belongs to the flagella basal body rod proteins family.</text>
</comment>
<evidence type="ECO:0000313" key="9">
    <source>
        <dbReference type="EMBL" id="OAG27134.1"/>
    </source>
</evidence>
<dbReference type="InterPro" id="IPR011491">
    <property type="entry name" value="FlgE_D2"/>
</dbReference>
<dbReference type="AlphaFoldDB" id="A0A177E5B7"/>
<dbReference type="RefSeq" id="WP_068542897.1">
    <property type="nucleotide sequence ID" value="NZ_LSFI01000039.1"/>
</dbReference>
<comment type="subcellular location">
    <subcellularLocation>
        <location evidence="1 5">Bacterial flagellum basal body</location>
    </subcellularLocation>
</comment>
<comment type="function">
    <text evidence="5">A flexible structure which links the flagellar filament to the drive apparatus in the basal body.</text>
</comment>
<evidence type="ECO:0000256" key="4">
    <source>
        <dbReference type="ARBA" id="ARBA00023143"/>
    </source>
</evidence>
<organism evidence="9 10">
    <name type="scientific">Thermodesulfatator autotrophicus</name>
    <dbReference type="NCBI Taxonomy" id="1795632"/>
    <lineage>
        <taxon>Bacteria</taxon>
        <taxon>Pseudomonadati</taxon>
        <taxon>Thermodesulfobacteriota</taxon>
        <taxon>Thermodesulfobacteria</taxon>
        <taxon>Thermodesulfobacteriales</taxon>
        <taxon>Thermodesulfatatoraceae</taxon>
        <taxon>Thermodesulfatator</taxon>
    </lineage>
</organism>
<dbReference type="PANTHER" id="PTHR30435">
    <property type="entry name" value="FLAGELLAR PROTEIN"/>
    <property type="match status" value="1"/>
</dbReference>
<evidence type="ECO:0000259" key="8">
    <source>
        <dbReference type="Pfam" id="PF22692"/>
    </source>
</evidence>
<name>A0A177E5B7_9BACT</name>
<dbReference type="EMBL" id="LSFI01000039">
    <property type="protein sequence ID" value="OAG27134.1"/>
    <property type="molecule type" value="Genomic_DNA"/>
</dbReference>
<dbReference type="InterPro" id="IPR019776">
    <property type="entry name" value="Flagellar_basal_body_rod_CS"/>
</dbReference>
<evidence type="ECO:0000256" key="2">
    <source>
        <dbReference type="ARBA" id="ARBA00009677"/>
    </source>
</evidence>
<dbReference type="GO" id="GO:0009424">
    <property type="term" value="C:bacterial-type flagellum hook"/>
    <property type="evidence" value="ECO:0007669"/>
    <property type="project" value="TreeGrafter"/>
</dbReference>
<dbReference type="Pfam" id="PF06429">
    <property type="entry name" value="Flg_bbr_C"/>
    <property type="match status" value="1"/>
</dbReference>
<dbReference type="InterPro" id="IPR037925">
    <property type="entry name" value="FlgE/F/G-like"/>
</dbReference>